<comment type="caution">
    <text evidence="7">The sequence shown here is derived from an EMBL/GenBank/DDBJ whole genome shotgun (WGS) entry which is preliminary data.</text>
</comment>
<evidence type="ECO:0000256" key="2">
    <source>
        <dbReference type="ARBA" id="ARBA00022475"/>
    </source>
</evidence>
<keyword evidence="5" id="KW-0472">Membrane</keyword>
<name>A0A368UFS3_9STRE</name>
<evidence type="ECO:0000256" key="1">
    <source>
        <dbReference type="ARBA" id="ARBA00004533"/>
    </source>
</evidence>
<protein>
    <recommendedName>
        <fullName evidence="9">Lipid A biosynthesis acyltransferase</fullName>
    </recommendedName>
</protein>
<organism evidence="7 8">
    <name type="scientific">Streptococcus gallolyticus</name>
    <dbReference type="NCBI Taxonomy" id="315405"/>
    <lineage>
        <taxon>Bacteria</taxon>
        <taxon>Bacillati</taxon>
        <taxon>Bacillota</taxon>
        <taxon>Bacilli</taxon>
        <taxon>Lactobacillales</taxon>
        <taxon>Streptococcaceae</taxon>
        <taxon>Streptococcus</taxon>
    </lineage>
</organism>
<keyword evidence="6" id="KW-0012">Acyltransferase</keyword>
<evidence type="ECO:0000256" key="4">
    <source>
        <dbReference type="ARBA" id="ARBA00022679"/>
    </source>
</evidence>
<keyword evidence="3" id="KW-0997">Cell inner membrane</keyword>
<dbReference type="Proteomes" id="UP000253215">
    <property type="component" value="Unassembled WGS sequence"/>
</dbReference>
<keyword evidence="4" id="KW-0808">Transferase</keyword>
<dbReference type="GO" id="GO:0016746">
    <property type="term" value="F:acyltransferase activity"/>
    <property type="evidence" value="ECO:0007669"/>
    <property type="project" value="UniProtKB-KW"/>
</dbReference>
<dbReference type="GO" id="GO:0005886">
    <property type="term" value="C:plasma membrane"/>
    <property type="evidence" value="ECO:0007669"/>
    <property type="project" value="UniProtKB-SubCell"/>
</dbReference>
<evidence type="ECO:0000256" key="3">
    <source>
        <dbReference type="ARBA" id="ARBA00022519"/>
    </source>
</evidence>
<dbReference type="InterPro" id="IPR004960">
    <property type="entry name" value="LipA_acyltrans"/>
</dbReference>
<keyword evidence="2" id="KW-1003">Cell membrane</keyword>
<proteinExistence type="predicted"/>
<evidence type="ECO:0000256" key="5">
    <source>
        <dbReference type="ARBA" id="ARBA00023136"/>
    </source>
</evidence>
<dbReference type="EMBL" id="NETH01000008">
    <property type="protein sequence ID" value="RCW17517.1"/>
    <property type="molecule type" value="Genomic_DNA"/>
</dbReference>
<reference evidence="7 8" key="1">
    <citation type="journal article" date="2018" name="Sci. Rep.">
        <title>Network-guided genomic and metagenomic analysis of the faecal microbiota of the critically endangered kakapo.</title>
        <authorList>
            <person name="Waite D.W."/>
            <person name="Dsouza M."/>
            <person name="Sekiguchi Y."/>
            <person name="Hugenholtz P."/>
            <person name="Taylor M.W."/>
        </authorList>
    </citation>
    <scope>NUCLEOTIDE SEQUENCE [LARGE SCALE GENOMIC DNA]</scope>
    <source>
        <strain evidence="7 8">BI02</strain>
    </source>
</reference>
<evidence type="ECO:0000313" key="8">
    <source>
        <dbReference type="Proteomes" id="UP000253215"/>
    </source>
</evidence>
<comment type="subcellular location">
    <subcellularLocation>
        <location evidence="1">Cell inner membrane</location>
    </subcellularLocation>
</comment>
<sequence length="289" mass="33528">MNSDDLLLDYNIFQENLKLFKLMSNVPIDDFSTALTLLSNPKYSTIALKRVKKYQTLLKNINETQMSKKDKENWSYYVLNSFSKLITCILYADKNPYCKQVNSLQLLHGKIGKVLFYPHYDSYMSILTILASNKVKLTVLMDKEFLPFWNGILSKNEFGKYIKLHGIQNSNSMIEILRDLKSGYNLVMYPDFTLGKKPQLTTNFLGKEAYVPTGPVRIAKKLKTDLIPLKMIYPKNQLLPYIILDKKIDLNQSTKVAAIEMMTNMESIISKDVSKWWGWEVYEEKILAL</sequence>
<dbReference type="GO" id="GO:0009247">
    <property type="term" value="P:glycolipid biosynthetic process"/>
    <property type="evidence" value="ECO:0007669"/>
    <property type="project" value="UniProtKB-ARBA"/>
</dbReference>
<evidence type="ECO:0000313" key="7">
    <source>
        <dbReference type="EMBL" id="RCW17517.1"/>
    </source>
</evidence>
<evidence type="ECO:0000256" key="6">
    <source>
        <dbReference type="ARBA" id="ARBA00023315"/>
    </source>
</evidence>
<gene>
    <name evidence="7" type="ORF">CAC02_02350</name>
</gene>
<accession>A0A368UFS3</accession>
<evidence type="ECO:0008006" key="9">
    <source>
        <dbReference type="Google" id="ProtNLM"/>
    </source>
</evidence>
<dbReference type="AlphaFoldDB" id="A0A368UFS3"/>
<dbReference type="Pfam" id="PF03279">
    <property type="entry name" value="Lip_A_acyltrans"/>
    <property type="match status" value="1"/>
</dbReference>